<dbReference type="STRING" id="1317117.ATO7_02590"/>
<proteinExistence type="predicted"/>
<sequence>MSKQHLYRVVYQAQGEVIEIFARQVSQGGLFGFIEIGELVFGERSSVVVDPAEERLKEQFKDVDSFFLPMHSVLRVDVVNKQGKAKISKAEGGSNVTPFPIYTPTER</sequence>
<evidence type="ECO:0008006" key="3">
    <source>
        <dbReference type="Google" id="ProtNLM"/>
    </source>
</evidence>
<dbReference type="OrthoDB" id="5641137at2"/>
<organism evidence="1 2">
    <name type="scientific">Oceanococcus atlanticus</name>
    <dbReference type="NCBI Taxonomy" id="1317117"/>
    <lineage>
        <taxon>Bacteria</taxon>
        <taxon>Pseudomonadati</taxon>
        <taxon>Pseudomonadota</taxon>
        <taxon>Gammaproteobacteria</taxon>
        <taxon>Chromatiales</taxon>
        <taxon>Oceanococcaceae</taxon>
        <taxon>Oceanococcus</taxon>
    </lineage>
</organism>
<dbReference type="AlphaFoldDB" id="A0A1Y1SGE1"/>
<gene>
    <name evidence="1" type="ORF">ATO7_02590</name>
</gene>
<dbReference type="Proteomes" id="UP000192342">
    <property type="component" value="Unassembled WGS sequence"/>
</dbReference>
<evidence type="ECO:0000313" key="1">
    <source>
        <dbReference type="EMBL" id="ORE88727.1"/>
    </source>
</evidence>
<name>A0A1Y1SGE1_9GAMM</name>
<accession>A0A1Y1SGE1</accession>
<reference evidence="1 2" key="1">
    <citation type="submission" date="2013-04" db="EMBL/GenBank/DDBJ databases">
        <title>Oceanococcus atlanticus 22II-S10r2 Genome Sequencing.</title>
        <authorList>
            <person name="Lai Q."/>
            <person name="Li G."/>
            <person name="Shao Z."/>
        </authorList>
    </citation>
    <scope>NUCLEOTIDE SEQUENCE [LARGE SCALE GENOMIC DNA]</scope>
    <source>
        <strain evidence="1 2">22II-S10r2</strain>
    </source>
</reference>
<protein>
    <recommendedName>
        <fullName evidence="3">DUF1820 domain-containing protein</fullName>
    </recommendedName>
</protein>
<keyword evidence="2" id="KW-1185">Reference proteome</keyword>
<dbReference type="Pfam" id="PF08850">
    <property type="entry name" value="DUF1820"/>
    <property type="match status" value="1"/>
</dbReference>
<comment type="caution">
    <text evidence="1">The sequence shown here is derived from an EMBL/GenBank/DDBJ whole genome shotgun (WGS) entry which is preliminary data.</text>
</comment>
<evidence type="ECO:0000313" key="2">
    <source>
        <dbReference type="Proteomes" id="UP000192342"/>
    </source>
</evidence>
<dbReference type="RefSeq" id="WP_083559350.1">
    <property type="nucleotide sequence ID" value="NZ_AQQV01000001.1"/>
</dbReference>
<dbReference type="EMBL" id="AQQV01000001">
    <property type="protein sequence ID" value="ORE88727.1"/>
    <property type="molecule type" value="Genomic_DNA"/>
</dbReference>
<dbReference type="InterPro" id="IPR014949">
    <property type="entry name" value="DUF1820"/>
</dbReference>